<dbReference type="NCBIfam" id="NF002459">
    <property type="entry name" value="PRK01655.1"/>
    <property type="match status" value="1"/>
</dbReference>
<dbReference type="CDD" id="cd03032">
    <property type="entry name" value="ArsC_Spx"/>
    <property type="match status" value="1"/>
</dbReference>
<comment type="caution">
    <text evidence="2">The sequence shown here is derived from an EMBL/GenBank/DDBJ whole genome shotgun (WGS) entry which is preliminary data.</text>
</comment>
<dbReference type="AlphaFoldDB" id="A0A553IG34"/>
<dbReference type="InterPro" id="IPR006660">
    <property type="entry name" value="Arsenate_reductase-like"/>
</dbReference>
<dbReference type="SUPFAM" id="SSF52833">
    <property type="entry name" value="Thioredoxin-like"/>
    <property type="match status" value="1"/>
</dbReference>
<accession>A0A553IG34</accession>
<dbReference type="NCBIfam" id="TIGR01617">
    <property type="entry name" value="arsC_related"/>
    <property type="match status" value="1"/>
</dbReference>
<protein>
    <submittedName>
        <fullName evidence="2">Spx/MgsR family RNA polymerase-binding regulatory protein</fullName>
    </submittedName>
</protein>
<dbReference type="OMA" id="RPIIMDD"/>
<evidence type="ECO:0000313" key="2">
    <source>
        <dbReference type="EMBL" id="TRX99156.1"/>
    </source>
</evidence>
<evidence type="ECO:0000256" key="1">
    <source>
        <dbReference type="PROSITE-ProRule" id="PRU01282"/>
    </source>
</evidence>
<dbReference type="Pfam" id="PF03960">
    <property type="entry name" value="ArsC"/>
    <property type="match status" value="1"/>
</dbReference>
<name>A0A553IG34_ACHLA</name>
<dbReference type="PANTHER" id="PTHR30041:SF7">
    <property type="entry name" value="GLOBAL TRANSCRIPTIONAL REGULATOR SPX"/>
    <property type="match status" value="1"/>
</dbReference>
<dbReference type="InterPro" id="IPR036249">
    <property type="entry name" value="Thioredoxin-like_sf"/>
</dbReference>
<dbReference type="Gene3D" id="3.40.30.10">
    <property type="entry name" value="Glutaredoxin"/>
    <property type="match status" value="1"/>
</dbReference>
<evidence type="ECO:0000313" key="3">
    <source>
        <dbReference type="Proteomes" id="UP000315938"/>
    </source>
</evidence>
<dbReference type="InterPro" id="IPR006504">
    <property type="entry name" value="Tscrpt_reg_Spx/MgsR"/>
</dbReference>
<dbReference type="EMBL" id="VKID01000002">
    <property type="protein sequence ID" value="TRX99156.1"/>
    <property type="molecule type" value="Genomic_DNA"/>
</dbReference>
<comment type="similarity">
    <text evidence="1">Belongs to the ArsC family.</text>
</comment>
<dbReference type="PROSITE" id="PS51354">
    <property type="entry name" value="GLUTAREDOXIN_2"/>
    <property type="match status" value="1"/>
</dbReference>
<organism evidence="2 3">
    <name type="scientific">Acholeplasma laidlawii</name>
    <dbReference type="NCBI Taxonomy" id="2148"/>
    <lineage>
        <taxon>Bacteria</taxon>
        <taxon>Bacillati</taxon>
        <taxon>Mycoplasmatota</taxon>
        <taxon>Mollicutes</taxon>
        <taxon>Acholeplasmatales</taxon>
        <taxon>Acholeplasmataceae</taxon>
        <taxon>Acholeplasma</taxon>
    </lineage>
</organism>
<gene>
    <name evidence="2" type="ORF">FNV44_05465</name>
</gene>
<proteinExistence type="inferred from homology"/>
<dbReference type="PANTHER" id="PTHR30041">
    <property type="entry name" value="ARSENATE REDUCTASE"/>
    <property type="match status" value="1"/>
</dbReference>
<dbReference type="GeneID" id="41339319"/>
<sequence>MITIYTTPSCSSCRKAKKWLDEHKVAYEEKNLFNHRIDDTDIEMMLHHAENGFDDIISTRSKVFKEQELEVEDMSVSELKNFIINHPSVLKRPIIVDAKRMQVGYNDEEIRVFIPKKLREMIMRENSEEDFTHYEDTLSRYFATIDTNETDKE</sequence>
<dbReference type="Proteomes" id="UP000315938">
    <property type="component" value="Unassembled WGS sequence"/>
</dbReference>
<dbReference type="PROSITE" id="PS51353">
    <property type="entry name" value="ARSC"/>
    <property type="match status" value="1"/>
</dbReference>
<reference evidence="2 3" key="1">
    <citation type="submission" date="2019-07" db="EMBL/GenBank/DDBJ databases">
        <title>Genome sequence of Acholeplasma laidlawii strain with increased resistance to erythromycin.</title>
        <authorList>
            <person name="Medvedeva E.S."/>
            <person name="Baranova N.B."/>
            <person name="Siniagina M.N."/>
            <person name="Mouzykantov A."/>
            <person name="Chernova O.A."/>
            <person name="Chernov V.M."/>
        </authorList>
    </citation>
    <scope>NUCLEOTIDE SEQUENCE [LARGE SCALE GENOMIC DNA]</scope>
    <source>
        <strain evidence="2 3">PG8REry</strain>
    </source>
</reference>
<dbReference type="RefSeq" id="WP_012243110.1">
    <property type="nucleotide sequence ID" value="NZ_CP103951.1"/>
</dbReference>